<organism evidence="1 2">
    <name type="scientific">Strigomonas culicis</name>
    <dbReference type="NCBI Taxonomy" id="28005"/>
    <lineage>
        <taxon>Eukaryota</taxon>
        <taxon>Discoba</taxon>
        <taxon>Euglenozoa</taxon>
        <taxon>Kinetoplastea</taxon>
        <taxon>Metakinetoplastina</taxon>
        <taxon>Trypanosomatida</taxon>
        <taxon>Trypanosomatidae</taxon>
        <taxon>Strigomonadinae</taxon>
        <taxon>Strigomonas</taxon>
    </lineage>
</organism>
<dbReference type="EMBL" id="ATMH01011059">
    <property type="protein sequence ID" value="EPY16543.1"/>
    <property type="molecule type" value="Genomic_DNA"/>
</dbReference>
<sequence>MNKLLLTTYRKLYRGVAELDRNTAARALLVCSPRERYDYRTTEWRELHVEEVVPWQDSRIFLDRLIRRLNNGSAFYIPPASVAAVADAAAALAAELRHARSRRPPRAQQRAAAPRSCRTTSHRTCRCASLCTNSSRGRPS</sequence>
<evidence type="ECO:0000313" key="1">
    <source>
        <dbReference type="EMBL" id="EPY16543.1"/>
    </source>
</evidence>
<keyword evidence="2" id="KW-1185">Reference proteome</keyword>
<gene>
    <name evidence="1" type="ORF">STCU_11152</name>
</gene>
<accession>S9TJL0</accession>
<dbReference type="Proteomes" id="UP000015354">
    <property type="component" value="Unassembled WGS sequence"/>
</dbReference>
<protein>
    <submittedName>
        <fullName evidence="1">Uncharacterized protein</fullName>
    </submittedName>
</protein>
<comment type="caution">
    <text evidence="1">The sequence shown here is derived from an EMBL/GenBank/DDBJ whole genome shotgun (WGS) entry which is preliminary data.</text>
</comment>
<proteinExistence type="predicted"/>
<dbReference type="AlphaFoldDB" id="S9TJL0"/>
<name>S9TJL0_9TRYP</name>
<reference evidence="1 2" key="1">
    <citation type="journal article" date="2013" name="PLoS ONE">
        <title>Predicting the Proteins of Angomonas deanei, Strigomonas culicis and Their Respective Endosymbionts Reveals New Aspects of the Trypanosomatidae Family.</title>
        <authorList>
            <person name="Motta M.C."/>
            <person name="Martins A.C."/>
            <person name="de Souza S.S."/>
            <person name="Catta-Preta C.M."/>
            <person name="Silva R."/>
            <person name="Klein C.C."/>
            <person name="de Almeida L.G."/>
            <person name="de Lima Cunha O."/>
            <person name="Ciapina L.P."/>
            <person name="Brocchi M."/>
            <person name="Colabardini A.C."/>
            <person name="de Araujo Lima B."/>
            <person name="Machado C.R."/>
            <person name="de Almeida Soares C.M."/>
            <person name="Probst C.M."/>
            <person name="de Menezes C.B."/>
            <person name="Thompson C.E."/>
            <person name="Bartholomeu D.C."/>
            <person name="Gradia D.F."/>
            <person name="Pavoni D.P."/>
            <person name="Grisard E.C."/>
            <person name="Fantinatti-Garboggini F."/>
            <person name="Marchini F.K."/>
            <person name="Rodrigues-Luiz G.F."/>
            <person name="Wagner G."/>
            <person name="Goldman G.H."/>
            <person name="Fietto J.L."/>
            <person name="Elias M.C."/>
            <person name="Goldman M.H."/>
            <person name="Sagot M.F."/>
            <person name="Pereira M."/>
            <person name="Stoco P.H."/>
            <person name="de Mendonca-Neto R.P."/>
            <person name="Teixeira S.M."/>
            <person name="Maciel T.E."/>
            <person name="de Oliveira Mendes T.A."/>
            <person name="Urmenyi T.P."/>
            <person name="de Souza W."/>
            <person name="Schenkman S."/>
            <person name="de Vasconcelos A.T."/>
        </authorList>
    </citation>
    <scope>NUCLEOTIDE SEQUENCE [LARGE SCALE GENOMIC DNA]</scope>
</reference>
<dbReference type="OrthoDB" id="272750at2759"/>
<evidence type="ECO:0000313" key="2">
    <source>
        <dbReference type="Proteomes" id="UP000015354"/>
    </source>
</evidence>